<reference evidence="1" key="1">
    <citation type="journal article" date="2020" name="Cell">
        <title>Large-Scale Comparative Analyses of Tick Genomes Elucidate Their Genetic Diversity and Vector Capacities.</title>
        <authorList>
            <consortium name="Tick Genome and Microbiome Consortium (TIGMIC)"/>
            <person name="Jia N."/>
            <person name="Wang J."/>
            <person name="Shi W."/>
            <person name="Du L."/>
            <person name="Sun Y."/>
            <person name="Zhan W."/>
            <person name="Jiang J.F."/>
            <person name="Wang Q."/>
            <person name="Zhang B."/>
            <person name="Ji P."/>
            <person name="Bell-Sakyi L."/>
            <person name="Cui X.M."/>
            <person name="Yuan T.T."/>
            <person name="Jiang B.G."/>
            <person name="Yang W.F."/>
            <person name="Lam T.T."/>
            <person name="Chang Q.C."/>
            <person name="Ding S.J."/>
            <person name="Wang X.J."/>
            <person name="Zhu J.G."/>
            <person name="Ruan X.D."/>
            <person name="Zhao L."/>
            <person name="Wei J.T."/>
            <person name="Ye R.Z."/>
            <person name="Que T.C."/>
            <person name="Du C.H."/>
            <person name="Zhou Y.H."/>
            <person name="Cheng J.X."/>
            <person name="Dai P.F."/>
            <person name="Guo W.B."/>
            <person name="Han X.H."/>
            <person name="Huang E.J."/>
            <person name="Li L.F."/>
            <person name="Wei W."/>
            <person name="Gao Y.C."/>
            <person name="Liu J.Z."/>
            <person name="Shao H.Z."/>
            <person name="Wang X."/>
            <person name="Wang C.C."/>
            <person name="Yang T.C."/>
            <person name="Huo Q.B."/>
            <person name="Li W."/>
            <person name="Chen H.Y."/>
            <person name="Chen S.E."/>
            <person name="Zhou L.G."/>
            <person name="Ni X.B."/>
            <person name="Tian J.H."/>
            <person name="Sheng Y."/>
            <person name="Liu T."/>
            <person name="Pan Y.S."/>
            <person name="Xia L.Y."/>
            <person name="Li J."/>
            <person name="Zhao F."/>
            <person name="Cao W.C."/>
        </authorList>
    </citation>
    <scope>NUCLEOTIDE SEQUENCE</scope>
    <source>
        <strain evidence="1">Rsan-2018</strain>
    </source>
</reference>
<dbReference type="EMBL" id="JABSTV010001248">
    <property type="protein sequence ID" value="KAH7969367.1"/>
    <property type="molecule type" value="Genomic_DNA"/>
</dbReference>
<comment type="caution">
    <text evidence="1">The sequence shown here is derived from an EMBL/GenBank/DDBJ whole genome shotgun (WGS) entry which is preliminary data.</text>
</comment>
<evidence type="ECO:0000313" key="2">
    <source>
        <dbReference type="Proteomes" id="UP000821837"/>
    </source>
</evidence>
<dbReference type="Proteomes" id="UP000821837">
    <property type="component" value="Unassembled WGS sequence"/>
</dbReference>
<proteinExistence type="predicted"/>
<evidence type="ECO:0000313" key="1">
    <source>
        <dbReference type="EMBL" id="KAH7969367.1"/>
    </source>
</evidence>
<dbReference type="AlphaFoldDB" id="A0A9D4Q7V7"/>
<sequence length="186" mass="22113">MKARFTRLLGFSRAPESIEEDIGAEFSGCDELCNEVRKATACVSDTEDGKIAFEEYALYEADLPVTGMLPRRYELGELIDYMFRVMRREVGYIRYDMRFDPFFLLRVQFLETFGFKYPHLSWERLEREHTSDVVYYEHPTLDDLKVSLTCIEDRFPFELKYYREAAYYDPDIAQFEKVRPPPVILD</sequence>
<reference evidence="1" key="2">
    <citation type="submission" date="2021-09" db="EMBL/GenBank/DDBJ databases">
        <authorList>
            <person name="Jia N."/>
            <person name="Wang J."/>
            <person name="Shi W."/>
            <person name="Du L."/>
            <person name="Sun Y."/>
            <person name="Zhan W."/>
            <person name="Jiang J."/>
            <person name="Wang Q."/>
            <person name="Zhang B."/>
            <person name="Ji P."/>
            <person name="Sakyi L.B."/>
            <person name="Cui X."/>
            <person name="Yuan T."/>
            <person name="Jiang B."/>
            <person name="Yang W."/>
            <person name="Lam T.T.-Y."/>
            <person name="Chang Q."/>
            <person name="Ding S."/>
            <person name="Wang X."/>
            <person name="Zhu J."/>
            <person name="Ruan X."/>
            <person name="Zhao L."/>
            <person name="Wei J."/>
            <person name="Que T."/>
            <person name="Du C."/>
            <person name="Cheng J."/>
            <person name="Dai P."/>
            <person name="Han X."/>
            <person name="Huang E."/>
            <person name="Gao Y."/>
            <person name="Liu J."/>
            <person name="Shao H."/>
            <person name="Ye R."/>
            <person name="Li L."/>
            <person name="Wei W."/>
            <person name="Wang X."/>
            <person name="Wang C."/>
            <person name="Huo Q."/>
            <person name="Li W."/>
            <person name="Guo W."/>
            <person name="Chen H."/>
            <person name="Chen S."/>
            <person name="Zhou L."/>
            <person name="Zhou L."/>
            <person name="Ni X."/>
            <person name="Tian J."/>
            <person name="Zhou Y."/>
            <person name="Sheng Y."/>
            <person name="Liu T."/>
            <person name="Pan Y."/>
            <person name="Xia L."/>
            <person name="Li J."/>
            <person name="Zhao F."/>
            <person name="Cao W."/>
        </authorList>
    </citation>
    <scope>NUCLEOTIDE SEQUENCE</scope>
    <source>
        <strain evidence="1">Rsan-2018</strain>
        <tissue evidence="1">Larvae</tissue>
    </source>
</reference>
<name>A0A9D4Q7V7_RHISA</name>
<organism evidence="1 2">
    <name type="scientific">Rhipicephalus sanguineus</name>
    <name type="common">Brown dog tick</name>
    <name type="synonym">Ixodes sanguineus</name>
    <dbReference type="NCBI Taxonomy" id="34632"/>
    <lineage>
        <taxon>Eukaryota</taxon>
        <taxon>Metazoa</taxon>
        <taxon>Ecdysozoa</taxon>
        <taxon>Arthropoda</taxon>
        <taxon>Chelicerata</taxon>
        <taxon>Arachnida</taxon>
        <taxon>Acari</taxon>
        <taxon>Parasitiformes</taxon>
        <taxon>Ixodida</taxon>
        <taxon>Ixodoidea</taxon>
        <taxon>Ixodidae</taxon>
        <taxon>Rhipicephalinae</taxon>
        <taxon>Rhipicephalus</taxon>
        <taxon>Rhipicephalus</taxon>
    </lineage>
</organism>
<gene>
    <name evidence="1" type="ORF">HPB52_017301</name>
</gene>
<dbReference type="VEuPathDB" id="VectorBase:RSAN_053544"/>
<keyword evidence="2" id="KW-1185">Reference proteome</keyword>
<protein>
    <submittedName>
        <fullName evidence="1">Uncharacterized protein</fullName>
    </submittedName>
</protein>
<accession>A0A9D4Q7V7</accession>